<gene>
    <name evidence="1" type="ORF">UJA718_LOCUS26982</name>
</gene>
<evidence type="ECO:0000313" key="1">
    <source>
        <dbReference type="EMBL" id="CAF4510885.1"/>
    </source>
</evidence>
<dbReference type="Proteomes" id="UP000663873">
    <property type="component" value="Unassembled WGS sequence"/>
</dbReference>
<evidence type="ECO:0000313" key="2">
    <source>
        <dbReference type="Proteomes" id="UP000663873"/>
    </source>
</evidence>
<accession>A0A820W1Z7</accession>
<dbReference type="EMBL" id="CAJOBP010007265">
    <property type="protein sequence ID" value="CAF4510885.1"/>
    <property type="molecule type" value="Genomic_DNA"/>
</dbReference>
<proteinExistence type="predicted"/>
<comment type="caution">
    <text evidence="1">The sequence shown here is derived from an EMBL/GenBank/DDBJ whole genome shotgun (WGS) entry which is preliminary data.</text>
</comment>
<protein>
    <submittedName>
        <fullName evidence="1">Uncharacterized protein</fullName>
    </submittedName>
</protein>
<name>A0A820W1Z7_9BILA</name>
<feature type="non-terminal residue" evidence="1">
    <location>
        <position position="43"/>
    </location>
</feature>
<reference evidence="1" key="1">
    <citation type="submission" date="2021-02" db="EMBL/GenBank/DDBJ databases">
        <authorList>
            <person name="Nowell W R."/>
        </authorList>
    </citation>
    <scope>NUCLEOTIDE SEQUENCE</scope>
</reference>
<organism evidence="1 2">
    <name type="scientific">Rotaria socialis</name>
    <dbReference type="NCBI Taxonomy" id="392032"/>
    <lineage>
        <taxon>Eukaryota</taxon>
        <taxon>Metazoa</taxon>
        <taxon>Spiralia</taxon>
        <taxon>Gnathifera</taxon>
        <taxon>Rotifera</taxon>
        <taxon>Eurotatoria</taxon>
        <taxon>Bdelloidea</taxon>
        <taxon>Philodinida</taxon>
        <taxon>Philodinidae</taxon>
        <taxon>Rotaria</taxon>
    </lineage>
</organism>
<dbReference type="AlphaFoldDB" id="A0A820W1Z7"/>
<keyword evidence="2" id="KW-1185">Reference proteome</keyword>
<sequence length="43" mass="5006">MIGDNNSTIKDDEINDLSMSNNKITNNELFKSVNRRKQIKPIR</sequence>